<dbReference type="InterPro" id="IPR008920">
    <property type="entry name" value="TF_FadR/GntR_C"/>
</dbReference>
<dbReference type="SMART" id="SM00345">
    <property type="entry name" value="HTH_GNTR"/>
    <property type="match status" value="1"/>
</dbReference>
<dbReference type="Gene3D" id="1.20.120.530">
    <property type="entry name" value="GntR ligand-binding domain-like"/>
    <property type="match status" value="1"/>
</dbReference>
<feature type="domain" description="HTH gntR-type" evidence="4">
    <location>
        <begin position="34"/>
        <end position="101"/>
    </location>
</feature>
<dbReference type="Proteomes" id="UP001208938">
    <property type="component" value="Unassembled WGS sequence"/>
</dbReference>
<dbReference type="Gene3D" id="1.10.10.10">
    <property type="entry name" value="Winged helix-like DNA-binding domain superfamily/Winged helix DNA-binding domain"/>
    <property type="match status" value="1"/>
</dbReference>
<proteinExistence type="predicted"/>
<dbReference type="InterPro" id="IPR000524">
    <property type="entry name" value="Tscrpt_reg_HTH_GntR"/>
</dbReference>
<dbReference type="EMBL" id="JAPDFL010000002">
    <property type="protein sequence ID" value="MCW1934978.1"/>
    <property type="molecule type" value="Genomic_DNA"/>
</dbReference>
<dbReference type="Pfam" id="PF00392">
    <property type="entry name" value="GntR"/>
    <property type="match status" value="1"/>
</dbReference>
<dbReference type="InterPro" id="IPR036388">
    <property type="entry name" value="WH-like_DNA-bd_sf"/>
</dbReference>
<keyword evidence="2" id="KW-0238">DNA-binding</keyword>
<dbReference type="RefSeq" id="WP_264507863.1">
    <property type="nucleotide sequence ID" value="NZ_JAPDFL010000002.1"/>
</dbReference>
<name>A0ABT3H5I1_9RHOB</name>
<dbReference type="Pfam" id="PF07729">
    <property type="entry name" value="FCD"/>
    <property type="match status" value="1"/>
</dbReference>
<keyword evidence="1" id="KW-0805">Transcription regulation</keyword>
<dbReference type="SMART" id="SM00895">
    <property type="entry name" value="FCD"/>
    <property type="match status" value="1"/>
</dbReference>
<gene>
    <name evidence="5" type="ORF">OKW52_22665</name>
</gene>
<dbReference type="InterPro" id="IPR011711">
    <property type="entry name" value="GntR_C"/>
</dbReference>
<evidence type="ECO:0000313" key="6">
    <source>
        <dbReference type="Proteomes" id="UP001208938"/>
    </source>
</evidence>
<evidence type="ECO:0000259" key="4">
    <source>
        <dbReference type="PROSITE" id="PS50949"/>
    </source>
</evidence>
<evidence type="ECO:0000256" key="3">
    <source>
        <dbReference type="ARBA" id="ARBA00023163"/>
    </source>
</evidence>
<evidence type="ECO:0000256" key="1">
    <source>
        <dbReference type="ARBA" id="ARBA00023015"/>
    </source>
</evidence>
<dbReference type="SUPFAM" id="SSF48008">
    <property type="entry name" value="GntR ligand-binding domain-like"/>
    <property type="match status" value="1"/>
</dbReference>
<sequence length="244" mass="27091">MTFWNCRLQDDTRGGRKAVLGGAADTASPPARRISLRDQAYETIKQQIVRCELRPGEAITVTDVANALNLGRTPVIQAIDRLAVDGLVEVMPRKGVVVSPVSMNDFVEIVEMRALNEGQAARWAAERASPVAVERMAANVEATWTAAKRGALEDMIDCDREFHRMLSGAARNAILTEFLSNLHDRSLRFWFLSLRAPDHNMRVCEQHAAIVESIRARNADAAEQAMRDHITAFSRNLTDQIGLN</sequence>
<keyword evidence="3" id="KW-0804">Transcription</keyword>
<dbReference type="CDD" id="cd07377">
    <property type="entry name" value="WHTH_GntR"/>
    <property type="match status" value="1"/>
</dbReference>
<evidence type="ECO:0000256" key="2">
    <source>
        <dbReference type="ARBA" id="ARBA00023125"/>
    </source>
</evidence>
<dbReference type="InterPro" id="IPR036390">
    <property type="entry name" value="WH_DNA-bd_sf"/>
</dbReference>
<dbReference type="PANTHER" id="PTHR43537">
    <property type="entry name" value="TRANSCRIPTIONAL REGULATOR, GNTR FAMILY"/>
    <property type="match status" value="1"/>
</dbReference>
<comment type="caution">
    <text evidence="5">The sequence shown here is derived from an EMBL/GenBank/DDBJ whole genome shotgun (WGS) entry which is preliminary data.</text>
</comment>
<reference evidence="5 6" key="1">
    <citation type="submission" date="2022-10" db="EMBL/GenBank/DDBJ databases">
        <title>Pararhodobacter sp. nov., isolated from marine algae.</title>
        <authorList>
            <person name="Choi B.J."/>
            <person name="Kim J.M."/>
            <person name="Lee J.K."/>
            <person name="Choi D.G."/>
            <person name="Jeon C.O."/>
        </authorList>
    </citation>
    <scope>NUCLEOTIDE SEQUENCE [LARGE SCALE GENOMIC DNA]</scope>
    <source>
        <strain evidence="5 6">ZQ420</strain>
    </source>
</reference>
<organism evidence="5 6">
    <name type="scientific">Pararhodobacter zhoushanensis</name>
    <dbReference type="NCBI Taxonomy" id="2479545"/>
    <lineage>
        <taxon>Bacteria</taxon>
        <taxon>Pseudomonadati</taxon>
        <taxon>Pseudomonadota</taxon>
        <taxon>Alphaproteobacteria</taxon>
        <taxon>Rhodobacterales</taxon>
        <taxon>Paracoccaceae</taxon>
        <taxon>Pararhodobacter</taxon>
    </lineage>
</organism>
<protein>
    <submittedName>
        <fullName evidence="5">GntR family transcriptional regulator</fullName>
    </submittedName>
</protein>
<accession>A0ABT3H5I1</accession>
<dbReference type="SUPFAM" id="SSF46785">
    <property type="entry name" value="Winged helix' DNA-binding domain"/>
    <property type="match status" value="1"/>
</dbReference>
<keyword evidence="6" id="KW-1185">Reference proteome</keyword>
<dbReference type="PANTHER" id="PTHR43537:SF45">
    <property type="entry name" value="GNTR FAMILY REGULATORY PROTEIN"/>
    <property type="match status" value="1"/>
</dbReference>
<evidence type="ECO:0000313" key="5">
    <source>
        <dbReference type="EMBL" id="MCW1934978.1"/>
    </source>
</evidence>
<dbReference type="PROSITE" id="PS50949">
    <property type="entry name" value="HTH_GNTR"/>
    <property type="match status" value="1"/>
</dbReference>